<sequence>MNLSSLLDAAAARFPDRIAVASDDVRLSYSDLDHRVRQVADLLVELGITPSDRVALSCPNIPEFTIVYYGILRTGATVVPLNILLKRHEVAYHLEDSDATAYFCHAGTAGLPMGDEGYAGFQIATDTGASCRHFITIDGEIPRRATDDSRARTLTDALAGRNGKVPTHDAGDDDTAVILYTSGTTGRPKGAELTHRNMRQNARTFLQMFGQDPSRHEVYLCTLPLFHSFGQTVVQNAGLVSGATLIMLERFSARRALEIMSAEGVTFFAGVPTMYWEILRAVQDSTPPIDTTGAVRSLRVAVSGGAALPQEVHRQFERLFGVRIAEGYGLSETSPVVSFTPPGERPRVGSIGKPIPGVDMKLINPQPGEWGEIGWSPDTIGEIAVKGPNVMAGYHNRPEATAEAIHDGWFRTGDLARRDADGWYYIVDRSKDMIIRGGYNVYPREIEEVLLTHPKVSLAAVVGVPHPSHGEEIKAYVIPREPDSVTPAEIVEWGKERFAGYKYPRLVEIVDSLPMTSTGKILKRELGR</sequence>
<feature type="domain" description="AMP-dependent synthetase/ligase" evidence="1">
    <location>
        <begin position="8"/>
        <end position="395"/>
    </location>
</feature>
<keyword evidence="3" id="KW-0436">Ligase</keyword>
<evidence type="ECO:0000259" key="1">
    <source>
        <dbReference type="Pfam" id="PF00501"/>
    </source>
</evidence>
<organism evidence="3 4">
    <name type="scientific">Mycolicibacterium smegmatis (strain MKD8)</name>
    <name type="common">Mycobacterium smegmatis</name>
    <dbReference type="NCBI Taxonomy" id="1214915"/>
    <lineage>
        <taxon>Bacteria</taxon>
        <taxon>Bacillati</taxon>
        <taxon>Actinomycetota</taxon>
        <taxon>Actinomycetes</taxon>
        <taxon>Mycobacteriales</taxon>
        <taxon>Mycobacteriaceae</taxon>
        <taxon>Mycolicibacterium</taxon>
    </lineage>
</organism>
<accession>A0A2U9PHJ0</accession>
<gene>
    <name evidence="3" type="ORF">D806_002030</name>
</gene>
<dbReference type="Gene3D" id="3.40.50.12780">
    <property type="entry name" value="N-terminal domain of ligase-like"/>
    <property type="match status" value="1"/>
</dbReference>
<evidence type="ECO:0000259" key="2">
    <source>
        <dbReference type="Pfam" id="PF13193"/>
    </source>
</evidence>
<dbReference type="InterPro" id="IPR050237">
    <property type="entry name" value="ATP-dep_AMP-bd_enzyme"/>
</dbReference>
<dbReference type="Pfam" id="PF00501">
    <property type="entry name" value="AMP-binding"/>
    <property type="match status" value="1"/>
</dbReference>
<dbReference type="SUPFAM" id="SSF56801">
    <property type="entry name" value="Acetyl-CoA synthetase-like"/>
    <property type="match status" value="1"/>
</dbReference>
<name>A0A2U9PHJ0_MYCSE</name>
<dbReference type="AlphaFoldDB" id="A0A2U9PHJ0"/>
<dbReference type="InterPro" id="IPR000873">
    <property type="entry name" value="AMP-dep_synth/lig_dom"/>
</dbReference>
<dbReference type="GO" id="GO:0016877">
    <property type="term" value="F:ligase activity, forming carbon-sulfur bonds"/>
    <property type="evidence" value="ECO:0007669"/>
    <property type="project" value="UniProtKB-ARBA"/>
</dbReference>
<protein>
    <submittedName>
        <fullName evidence="3">4-coumarate:CoA ligase</fullName>
    </submittedName>
</protein>
<dbReference type="PANTHER" id="PTHR43767">
    <property type="entry name" value="LONG-CHAIN-FATTY-ACID--COA LIGASE"/>
    <property type="match status" value="1"/>
</dbReference>
<evidence type="ECO:0000313" key="3">
    <source>
        <dbReference type="EMBL" id="AWT51197.1"/>
    </source>
</evidence>
<reference evidence="4" key="2">
    <citation type="submission" date="2018-03" db="EMBL/GenBank/DDBJ databases">
        <authorList>
            <person name="Derbyshire K."/>
            <person name="Gray T.A."/>
            <person name="Champion M."/>
        </authorList>
    </citation>
    <scope>NUCLEOTIDE SEQUENCE [LARGE SCALE GENOMIC DNA]</scope>
    <source>
        <strain evidence="4">MKD8</strain>
    </source>
</reference>
<reference evidence="3 4" key="1">
    <citation type="journal article" date="2013" name="Genome Announc.">
        <title>Draft genome sequence of MKD8, a conjugal recipient Mycobacterium smegmatis strain.</title>
        <authorList>
            <person name="Gray T.A."/>
            <person name="Palumbo M.J."/>
            <person name="Derbyshire K.M."/>
        </authorList>
    </citation>
    <scope>NUCLEOTIDE SEQUENCE [LARGE SCALE GENOMIC DNA]</scope>
    <source>
        <strain evidence="3 4">MKD8</strain>
    </source>
</reference>
<feature type="domain" description="AMP-binding enzyme C-terminal" evidence="2">
    <location>
        <begin position="445"/>
        <end position="520"/>
    </location>
</feature>
<dbReference type="RefSeq" id="WP_003891532.1">
    <property type="nucleotide sequence ID" value="NZ_CP027541.1"/>
</dbReference>
<dbReference type="Gene3D" id="3.30.300.30">
    <property type="match status" value="1"/>
</dbReference>
<dbReference type="Pfam" id="PF13193">
    <property type="entry name" value="AMP-binding_C"/>
    <property type="match status" value="1"/>
</dbReference>
<dbReference type="PANTHER" id="PTHR43767:SF12">
    <property type="entry name" value="AMP-DEPENDENT SYNTHETASE AND LIGASE"/>
    <property type="match status" value="1"/>
</dbReference>
<dbReference type="PROSITE" id="PS00455">
    <property type="entry name" value="AMP_BINDING"/>
    <property type="match status" value="1"/>
</dbReference>
<dbReference type="Proteomes" id="UP000011200">
    <property type="component" value="Chromosome"/>
</dbReference>
<dbReference type="InterPro" id="IPR042099">
    <property type="entry name" value="ANL_N_sf"/>
</dbReference>
<evidence type="ECO:0000313" key="4">
    <source>
        <dbReference type="Proteomes" id="UP000011200"/>
    </source>
</evidence>
<dbReference type="InterPro" id="IPR025110">
    <property type="entry name" value="AMP-bd_C"/>
</dbReference>
<proteinExistence type="predicted"/>
<dbReference type="InterPro" id="IPR045851">
    <property type="entry name" value="AMP-bd_C_sf"/>
</dbReference>
<dbReference type="InterPro" id="IPR020845">
    <property type="entry name" value="AMP-binding_CS"/>
</dbReference>
<dbReference type="EMBL" id="CP027541">
    <property type="protein sequence ID" value="AWT51197.1"/>
    <property type="molecule type" value="Genomic_DNA"/>
</dbReference>
<dbReference type="CDD" id="cd05936">
    <property type="entry name" value="FC-FACS_FadD_like"/>
    <property type="match status" value="1"/>
</dbReference>